<evidence type="ECO:0000313" key="9">
    <source>
        <dbReference type="EMBL" id="UQC79904.1"/>
    </source>
</evidence>
<feature type="domain" description="Peptidase S9 prolyl oligopeptidase catalytic" evidence="8">
    <location>
        <begin position="478"/>
        <end position="687"/>
    </location>
</feature>
<keyword evidence="10" id="KW-1185">Reference proteome</keyword>
<dbReference type="InterPro" id="IPR009072">
    <property type="entry name" value="Histone-fold"/>
</dbReference>
<evidence type="ECO:0000256" key="4">
    <source>
        <dbReference type="ARBA" id="ARBA00022801"/>
    </source>
</evidence>
<dbReference type="Gene3D" id="3.40.50.1820">
    <property type="entry name" value="alpha/beta hydrolase"/>
    <property type="match status" value="1"/>
</dbReference>
<evidence type="ECO:0000256" key="1">
    <source>
        <dbReference type="ARBA" id="ARBA00010040"/>
    </source>
</evidence>
<comment type="similarity">
    <text evidence="1">Belongs to the peptidase S9C family.</text>
</comment>
<dbReference type="Gene3D" id="2.120.10.30">
    <property type="entry name" value="TolB, C-terminal domain"/>
    <property type="match status" value="1"/>
</dbReference>
<keyword evidence="5" id="KW-0720">Serine protease</keyword>
<evidence type="ECO:0000256" key="6">
    <source>
        <dbReference type="ARBA" id="ARBA00032829"/>
    </source>
</evidence>
<dbReference type="Pfam" id="PF00326">
    <property type="entry name" value="Peptidase_S9"/>
    <property type="match status" value="1"/>
</dbReference>
<evidence type="ECO:0000313" key="10">
    <source>
        <dbReference type="Proteomes" id="UP000830671"/>
    </source>
</evidence>
<proteinExistence type="inferred from homology"/>
<keyword evidence="3" id="KW-0732">Signal</keyword>
<dbReference type="Proteomes" id="UP000830671">
    <property type="component" value="Chromosome 3"/>
</dbReference>
<dbReference type="GeneID" id="73339402"/>
<dbReference type="InterPro" id="IPR029058">
    <property type="entry name" value="AB_hydrolase_fold"/>
</dbReference>
<dbReference type="SUPFAM" id="SSF53474">
    <property type="entry name" value="alpha/beta-Hydrolases"/>
    <property type="match status" value="1"/>
</dbReference>
<protein>
    <recommendedName>
        <fullName evidence="6">Dipeptidyl-peptidase V</fullName>
    </recommendedName>
</protein>
<dbReference type="PANTHER" id="PTHR42776">
    <property type="entry name" value="SERINE PEPTIDASE S9 FAMILY MEMBER"/>
    <property type="match status" value="1"/>
</dbReference>
<dbReference type="Gene3D" id="1.10.20.10">
    <property type="entry name" value="Histone, subunit A"/>
    <property type="match status" value="1"/>
</dbReference>
<evidence type="ECO:0000256" key="2">
    <source>
        <dbReference type="ARBA" id="ARBA00022670"/>
    </source>
</evidence>
<evidence type="ECO:0000256" key="5">
    <source>
        <dbReference type="ARBA" id="ARBA00022825"/>
    </source>
</evidence>
<evidence type="ECO:0000256" key="3">
    <source>
        <dbReference type="ARBA" id="ARBA00022729"/>
    </source>
</evidence>
<dbReference type="InterPro" id="IPR001375">
    <property type="entry name" value="Peptidase_S9_cat"/>
</dbReference>
<sequence>MTIQASKFTPEALLSAPRRSPGIPNPSGTKVLYTVSTYSFESHSKTSQTRVLDVESGHSSLLYEEASYSDVTWISDEEILILRSGDKGATTLLLGDVTKPSTVTEIRHFEGSLSSLKAKRLSDDEVAIAVAVLTTPEGAMYNPVAEKKQLTTGKVYSSLFVRHWDAWVSENQNSIWYGLLKKNDKSYKFEGQGLTNALEVSRLVSPVPPFGGSGDFDIGKHGIVFVARDPNISPAIYTKTDLYFLPLKSFTEDKPGLPQIVKTSKLRGYSAAPVFSRDGKKVAFTRMKSDQYETDKPRLLLVPDVFDLASVQEFYQTDDGAGGWDARPEWITWSKDDSELYVSAEEHGRAKLWKLPATPHEAKDLPAAIYEEGSVVEAKLLGDDGEKLFISTSSRVENSAYSVLDPVSQKTDLVSSSSKHGKSFGLSKSQCDEFWYKGAEGYDVHALVVKPSNFDENKKYPLAFLIHGGPQAAWMDSWSTRWNPAIFAEQGYIAVMPNPTGSTGYGQQHTDNIQNEWGGRPYVDLVKCFDHIEKNISYIDCGNAVALGASYGGYMINWIQGHELGRKFKALVCHDGVFSTLNQWSTEELFFPLHDFGGPLWENREGYEKWDPAHHLDQWSTPQLVIHNELDYRLPISEGLAMFNVLQARGVPSKLLMFPDENHWVLKPENSLVWHREVLGWINKYTGLDKSEDELSPAVPHPAVAPTSPPSDTFRSSSLLVRAPSISPRLKFRELAPSSPTLKLKNDLHIGIDLPEPTSEPKVTDEIAKPTNEPILFHALLRPAVLQILRATGYHAARPVVLDAVTELAARYMFALCQATARHAGDNDPQGDAGPGMVDVRMALQELGAVPPDDVLAEGRGAILGEILDSLDEEGRSEAGAELAAAAAAAAVPDGEGDLTMATPTAVTERGREREKIVEDTRGVDEFIKWFSGPRNKAIREAAVGDGELELGDYLNVLKKKHSKTGEDSKYHGTIIGKGNDVGEVQVEGGDLPSIHTWRSKMQGPPPGSAPSATSPRIKEESRPPSSGLSSGANMRRRTRTGSTASQASVVSVASVSTSKTEGREGCAVRPRGGRGRGGSTAGRGRGNKPSGGRVTKNKTTTTTAKAKPRSRSSTKTKQKQKKKDNDKEDVYSSLWRRERQAWIDMHEYGKSWAFMNTGRGVFPLLPWEEMKVKEGTGTRMRTAFIIQTSPAEDKQLRNGFEFLLKCTPFICVMLRQFDEVTGFALL</sequence>
<dbReference type="PANTHER" id="PTHR42776:SF13">
    <property type="entry name" value="DIPEPTIDYL-PEPTIDASE 5"/>
    <property type="match status" value="1"/>
</dbReference>
<feature type="compositionally biased region" description="Low complexity" evidence="7">
    <location>
        <begin position="1043"/>
        <end position="1059"/>
    </location>
</feature>
<dbReference type="GO" id="GO:0046982">
    <property type="term" value="F:protein heterodimerization activity"/>
    <property type="evidence" value="ECO:0007669"/>
    <property type="project" value="InterPro"/>
</dbReference>
<reference evidence="9" key="1">
    <citation type="journal article" date="2021" name="Mol. Plant Microbe Interact.">
        <title>Complete Genome Sequence of the Plant-Pathogenic Fungus Colletotrichum lupini.</title>
        <authorList>
            <person name="Baroncelli R."/>
            <person name="Pensec F."/>
            <person name="Da Lio D."/>
            <person name="Boufleur T."/>
            <person name="Vicente I."/>
            <person name="Sarrocco S."/>
            <person name="Picot A."/>
            <person name="Baraldi E."/>
            <person name="Sukno S."/>
            <person name="Thon M."/>
            <person name="Le Floch G."/>
        </authorList>
    </citation>
    <scope>NUCLEOTIDE SEQUENCE</scope>
    <source>
        <strain evidence="9">IMI 504893</strain>
    </source>
</reference>
<feature type="compositionally biased region" description="Gly residues" evidence="7">
    <location>
        <begin position="1076"/>
        <end position="1085"/>
    </location>
</feature>
<feature type="region of interest" description="Disordered" evidence="7">
    <location>
        <begin position="962"/>
        <end position="1131"/>
    </location>
</feature>
<accession>A0A9Q8SM42</accession>
<dbReference type="CDD" id="cd00076">
    <property type="entry name" value="HFD_SF"/>
    <property type="match status" value="1"/>
</dbReference>
<dbReference type="KEGG" id="clup:CLUP02_05385"/>
<dbReference type="FunFam" id="3.40.50.1820:FF:000028">
    <property type="entry name" value="S9 family peptidase"/>
    <property type="match status" value="1"/>
</dbReference>
<evidence type="ECO:0000259" key="8">
    <source>
        <dbReference type="Pfam" id="PF00326"/>
    </source>
</evidence>
<keyword evidence="2" id="KW-0645">Protease</keyword>
<dbReference type="InterPro" id="IPR011042">
    <property type="entry name" value="6-blade_b-propeller_TolB-like"/>
</dbReference>
<feature type="region of interest" description="Disordered" evidence="7">
    <location>
        <begin position="1"/>
        <end position="27"/>
    </location>
</feature>
<organism evidence="9 10">
    <name type="scientific">Colletotrichum lupini</name>
    <dbReference type="NCBI Taxonomy" id="145971"/>
    <lineage>
        <taxon>Eukaryota</taxon>
        <taxon>Fungi</taxon>
        <taxon>Dikarya</taxon>
        <taxon>Ascomycota</taxon>
        <taxon>Pezizomycotina</taxon>
        <taxon>Sordariomycetes</taxon>
        <taxon>Hypocreomycetidae</taxon>
        <taxon>Glomerellales</taxon>
        <taxon>Glomerellaceae</taxon>
        <taxon>Colletotrichum</taxon>
        <taxon>Colletotrichum acutatum species complex</taxon>
    </lineage>
</organism>
<gene>
    <name evidence="9" type="ORF">CLUP02_05385</name>
</gene>
<name>A0A9Q8SM42_9PEZI</name>
<dbReference type="GO" id="GO:0006508">
    <property type="term" value="P:proteolysis"/>
    <property type="evidence" value="ECO:0007669"/>
    <property type="project" value="UniProtKB-KW"/>
</dbReference>
<feature type="region of interest" description="Disordered" evidence="7">
    <location>
        <begin position="692"/>
        <end position="716"/>
    </location>
</feature>
<evidence type="ECO:0000256" key="7">
    <source>
        <dbReference type="SAM" id="MobiDB-lite"/>
    </source>
</evidence>
<dbReference type="SUPFAM" id="SSF82171">
    <property type="entry name" value="DPP6 N-terminal domain-like"/>
    <property type="match status" value="1"/>
</dbReference>
<keyword evidence="4" id="KW-0378">Hydrolase</keyword>
<feature type="compositionally biased region" description="Polar residues" evidence="7">
    <location>
        <begin position="1024"/>
        <end position="1033"/>
    </location>
</feature>
<feature type="compositionally biased region" description="Basic residues" evidence="7">
    <location>
        <begin position="1107"/>
        <end position="1123"/>
    </location>
</feature>
<dbReference type="EMBL" id="CP019475">
    <property type="protein sequence ID" value="UQC79904.1"/>
    <property type="molecule type" value="Genomic_DNA"/>
</dbReference>
<dbReference type="AlphaFoldDB" id="A0A9Q8SM42"/>
<dbReference type="RefSeq" id="XP_049141535.1">
    <property type="nucleotide sequence ID" value="XM_049284392.1"/>
</dbReference>
<dbReference type="GO" id="GO:0004252">
    <property type="term" value="F:serine-type endopeptidase activity"/>
    <property type="evidence" value="ECO:0007669"/>
    <property type="project" value="TreeGrafter"/>
</dbReference>